<dbReference type="Proteomes" id="UP000663877">
    <property type="component" value="Unassembled WGS sequence"/>
</dbReference>
<evidence type="ECO:0000313" key="2">
    <source>
        <dbReference type="EMBL" id="CAF0722672.1"/>
    </source>
</evidence>
<dbReference type="EMBL" id="CAJNOI010000001">
    <property type="protein sequence ID" value="CAF0722672.1"/>
    <property type="molecule type" value="Genomic_DNA"/>
</dbReference>
<keyword evidence="1" id="KW-0175">Coiled coil</keyword>
<gene>
    <name evidence="2" type="ORF">BJG266_LOCUS456</name>
    <name evidence="3" type="ORF">QVE165_LOCUS1692</name>
    <name evidence="4" type="ORF">QVE165_LOCUS5975</name>
</gene>
<keyword evidence="5" id="KW-1185">Reference proteome</keyword>
<dbReference type="AlphaFoldDB" id="A0A813MMR2"/>
<dbReference type="Proteomes" id="UP000663832">
    <property type="component" value="Unassembled WGS sequence"/>
</dbReference>
<evidence type="ECO:0000313" key="4">
    <source>
        <dbReference type="EMBL" id="CAF0834645.1"/>
    </source>
</evidence>
<organism evidence="2 6">
    <name type="scientific">Adineta steineri</name>
    <dbReference type="NCBI Taxonomy" id="433720"/>
    <lineage>
        <taxon>Eukaryota</taxon>
        <taxon>Metazoa</taxon>
        <taxon>Spiralia</taxon>
        <taxon>Gnathifera</taxon>
        <taxon>Rotifera</taxon>
        <taxon>Eurotatoria</taxon>
        <taxon>Bdelloidea</taxon>
        <taxon>Adinetida</taxon>
        <taxon>Adinetidae</taxon>
        <taxon>Adineta</taxon>
    </lineage>
</organism>
<reference evidence="2" key="1">
    <citation type="submission" date="2021-02" db="EMBL/GenBank/DDBJ databases">
        <authorList>
            <person name="Nowell W R."/>
        </authorList>
    </citation>
    <scope>NUCLEOTIDE SEQUENCE</scope>
</reference>
<evidence type="ECO:0000313" key="3">
    <source>
        <dbReference type="EMBL" id="CAF0754469.1"/>
    </source>
</evidence>
<dbReference type="EMBL" id="CAJNOM010000005">
    <property type="protein sequence ID" value="CAF0754469.1"/>
    <property type="molecule type" value="Genomic_DNA"/>
</dbReference>
<evidence type="ECO:0000256" key="1">
    <source>
        <dbReference type="SAM" id="Coils"/>
    </source>
</evidence>
<sequence>MIKTVNLTRTLFNHHSQSQTINISTITTTSSGSESETCSTSSETSCKSNVNTIGLNINDDTNTIPNDDSTIVLLNLVDKLKRELSTIKQAKNQLETLYKAKSKSDLDKSAKITKLHLQYEHELSIFCKEDQKDLVCYLQRQLLERDQRIGELSYDIEQLKTWSVGNTLNDVWTNGNKKIAPVQVLRSSHPDLVMSTVSQKNAFYFYARAHSPLHAPLHVSVTLVRPLSTIDSYMNH</sequence>
<name>A0A813MMR2_9BILA</name>
<protein>
    <submittedName>
        <fullName evidence="2">Uncharacterized protein</fullName>
    </submittedName>
</protein>
<dbReference type="EMBL" id="CAJNOM010000024">
    <property type="protein sequence ID" value="CAF0834645.1"/>
    <property type="molecule type" value="Genomic_DNA"/>
</dbReference>
<evidence type="ECO:0000313" key="6">
    <source>
        <dbReference type="Proteomes" id="UP000663877"/>
    </source>
</evidence>
<comment type="caution">
    <text evidence="2">The sequence shown here is derived from an EMBL/GenBank/DDBJ whole genome shotgun (WGS) entry which is preliminary data.</text>
</comment>
<evidence type="ECO:0000313" key="5">
    <source>
        <dbReference type="Proteomes" id="UP000663832"/>
    </source>
</evidence>
<proteinExistence type="predicted"/>
<accession>A0A813MMR2</accession>
<dbReference type="OrthoDB" id="10020200at2759"/>
<feature type="coiled-coil region" evidence="1">
    <location>
        <begin position="73"/>
        <end position="100"/>
    </location>
</feature>